<accession>A0ABR0KPQ1</accession>
<feature type="compositionally biased region" description="Polar residues" evidence="1">
    <location>
        <begin position="280"/>
        <end position="291"/>
    </location>
</feature>
<feature type="compositionally biased region" description="Polar residues" evidence="1">
    <location>
        <begin position="246"/>
        <end position="258"/>
    </location>
</feature>
<feature type="region of interest" description="Disordered" evidence="1">
    <location>
        <begin position="189"/>
        <end position="469"/>
    </location>
</feature>
<evidence type="ECO:0000313" key="2">
    <source>
        <dbReference type="EMBL" id="KAK5102517.1"/>
    </source>
</evidence>
<feature type="compositionally biased region" description="Low complexity" evidence="1">
    <location>
        <begin position="195"/>
        <end position="204"/>
    </location>
</feature>
<sequence>MPDEEPAEYLFEGSGEHYHVSLPMPPRASTRPTPPARTGANPMRPSAAPVRPVPSRRAPAEPAPTHTQELNGTRGRKTDEQHVVLKNLVEIRQKFERNIKPQIQAMFVDSTLSRTQARKGCEVFREMLIDQVVDPCRAAVCSDKLVGLSTTDAARATQLQEALIQDVKPWLFQLDQYIADLLAPESSFEKLDGNSGSESEVGGVEDADGKRTQRRAGTAAFDDGEHEPYGEPPPRYREVLRRSQAGMHTSQEEVSTNSKPRKRSGILDLRDIQYMRPNTRYANSNSGTLASRRNRAASGEGESDTGPSRPREDSDADDYIKPHSVASAMGYHRMSAGPKHDGELTRPKHKANVAFRMETPARSIHASLLSSTSHKATQPYQRRTPASLSPEVPGSPPAYSPSQEYSARNVQTSSRSRQATVESDDNDGGSGDTTAELQRAFRRLSTGQHKPLDKRSGGEVFEGRGQRRR</sequence>
<feature type="compositionally biased region" description="Polar residues" evidence="1">
    <location>
        <begin position="400"/>
        <end position="421"/>
    </location>
</feature>
<feature type="compositionally biased region" description="Polar residues" evidence="1">
    <location>
        <begin position="368"/>
        <end position="387"/>
    </location>
</feature>
<feature type="compositionally biased region" description="Basic and acidic residues" evidence="1">
    <location>
        <begin position="309"/>
        <end position="321"/>
    </location>
</feature>
<feature type="region of interest" description="Disordered" evidence="1">
    <location>
        <begin position="1"/>
        <end position="74"/>
    </location>
</feature>
<feature type="compositionally biased region" description="Basic and acidic residues" evidence="1">
    <location>
        <begin position="226"/>
        <end position="241"/>
    </location>
</feature>
<feature type="compositionally biased region" description="Basic and acidic residues" evidence="1">
    <location>
        <begin position="450"/>
        <end position="469"/>
    </location>
</feature>
<organism evidence="2 3">
    <name type="scientific">Lithohypha guttulata</name>
    <dbReference type="NCBI Taxonomy" id="1690604"/>
    <lineage>
        <taxon>Eukaryota</taxon>
        <taxon>Fungi</taxon>
        <taxon>Dikarya</taxon>
        <taxon>Ascomycota</taxon>
        <taxon>Pezizomycotina</taxon>
        <taxon>Eurotiomycetes</taxon>
        <taxon>Chaetothyriomycetidae</taxon>
        <taxon>Chaetothyriales</taxon>
        <taxon>Trichomeriaceae</taxon>
        <taxon>Lithohypha</taxon>
    </lineage>
</organism>
<dbReference type="EMBL" id="JAVRRG010000001">
    <property type="protein sequence ID" value="KAK5102517.1"/>
    <property type="molecule type" value="Genomic_DNA"/>
</dbReference>
<feature type="compositionally biased region" description="Low complexity" evidence="1">
    <location>
        <begin position="27"/>
        <end position="57"/>
    </location>
</feature>
<dbReference type="Proteomes" id="UP001345013">
    <property type="component" value="Unassembled WGS sequence"/>
</dbReference>
<comment type="caution">
    <text evidence="2">The sequence shown here is derived from an EMBL/GenBank/DDBJ whole genome shotgun (WGS) entry which is preliminary data.</text>
</comment>
<evidence type="ECO:0000313" key="3">
    <source>
        <dbReference type="Proteomes" id="UP001345013"/>
    </source>
</evidence>
<proteinExistence type="predicted"/>
<evidence type="ECO:0000256" key="1">
    <source>
        <dbReference type="SAM" id="MobiDB-lite"/>
    </source>
</evidence>
<reference evidence="2 3" key="1">
    <citation type="submission" date="2023-08" db="EMBL/GenBank/DDBJ databases">
        <title>Black Yeasts Isolated from many extreme environments.</title>
        <authorList>
            <person name="Coleine C."/>
            <person name="Stajich J.E."/>
            <person name="Selbmann L."/>
        </authorList>
    </citation>
    <scope>NUCLEOTIDE SEQUENCE [LARGE SCALE GENOMIC DNA]</scope>
    <source>
        <strain evidence="2 3">CCFEE 5885</strain>
    </source>
</reference>
<protein>
    <submittedName>
        <fullName evidence="2">Uncharacterized protein</fullName>
    </submittedName>
</protein>
<name>A0ABR0KPQ1_9EURO</name>
<keyword evidence="3" id="KW-1185">Reference proteome</keyword>
<gene>
    <name evidence="2" type="ORF">LTR24_000076</name>
</gene>